<gene>
    <name evidence="4" type="ORF">M3P05_16020</name>
</gene>
<evidence type="ECO:0000256" key="1">
    <source>
        <dbReference type="ARBA" id="ARBA00022679"/>
    </source>
</evidence>
<feature type="transmembrane region" description="Helical" evidence="3">
    <location>
        <begin position="80"/>
        <end position="102"/>
    </location>
</feature>
<keyword evidence="3" id="KW-0812">Transmembrane</keyword>
<dbReference type="RefSeq" id="WP_249701036.1">
    <property type="nucleotide sequence ID" value="NZ_JAMFLX010000025.1"/>
</dbReference>
<keyword evidence="1 2" id="KW-0808">Transferase</keyword>
<comment type="caution">
    <text evidence="4">The sequence shown here is derived from an EMBL/GenBank/DDBJ whole genome shotgun (WGS) entry which is preliminary data.</text>
</comment>
<dbReference type="PROSITE" id="PS00379">
    <property type="entry name" value="CDP_ALCOHOL_P_TRANSF"/>
    <property type="match status" value="1"/>
</dbReference>
<evidence type="ECO:0000313" key="5">
    <source>
        <dbReference type="Proteomes" id="UP001203338"/>
    </source>
</evidence>
<dbReference type="Pfam" id="PF01066">
    <property type="entry name" value="CDP-OH_P_transf"/>
    <property type="match status" value="1"/>
</dbReference>
<evidence type="ECO:0000256" key="2">
    <source>
        <dbReference type="RuleBase" id="RU003750"/>
    </source>
</evidence>
<keyword evidence="3" id="KW-0472">Membrane</keyword>
<comment type="similarity">
    <text evidence="2">Belongs to the CDP-alcohol phosphatidyltransferase class-I family.</text>
</comment>
<keyword evidence="5" id="KW-1185">Reference proteome</keyword>
<dbReference type="InterPro" id="IPR043130">
    <property type="entry name" value="CDP-OH_PTrfase_TM_dom"/>
</dbReference>
<accession>A0ABT0PJ92</accession>
<sequence length="205" mass="22829">MLDRWTHAWVQNPLKLTAQNLPDSITPDKLTFTGFLIGLLSVPFLVLEWYIPVLIAVLLNRIIDGLDGALARHRGTTDAGGFLDITLDFVFYSAVIFGFALANPEQNALAAAFLLFSFMGTGSSFLAFAIMAEKHQIDRIQFESKSLHYMGGIAEGTETLLFYVAICLWPNLFPELAWFFGTLCFVTTATRIYGGYQTLSRLISK</sequence>
<dbReference type="InterPro" id="IPR000462">
    <property type="entry name" value="CDP-OH_P_trans"/>
</dbReference>
<dbReference type="EMBL" id="JAMFLX010000025">
    <property type="protein sequence ID" value="MCL6271428.1"/>
    <property type="molecule type" value="Genomic_DNA"/>
</dbReference>
<evidence type="ECO:0000256" key="3">
    <source>
        <dbReference type="SAM" id="Phobius"/>
    </source>
</evidence>
<reference evidence="4 5" key="1">
    <citation type="submission" date="2022-05" db="EMBL/GenBank/DDBJ databases">
        <authorList>
            <person name="Park J.-S."/>
        </authorList>
    </citation>
    <scope>NUCLEOTIDE SEQUENCE [LARGE SCALE GENOMIC DNA]</scope>
    <source>
        <strain evidence="4 5">2012CJ34-2</strain>
    </source>
</reference>
<feature type="transmembrane region" description="Helical" evidence="3">
    <location>
        <begin position="178"/>
        <end position="196"/>
    </location>
</feature>
<dbReference type="InterPro" id="IPR048254">
    <property type="entry name" value="CDP_ALCOHOL_P_TRANSF_CS"/>
</dbReference>
<dbReference type="Proteomes" id="UP001203338">
    <property type="component" value="Unassembled WGS sequence"/>
</dbReference>
<protein>
    <submittedName>
        <fullName evidence="4">CDP-alcohol phosphatidyltransferase family protein</fullName>
    </submittedName>
</protein>
<name>A0ABT0PJ92_9GAMM</name>
<feature type="transmembrane region" description="Helical" evidence="3">
    <location>
        <begin position="35"/>
        <end position="59"/>
    </location>
</feature>
<feature type="transmembrane region" description="Helical" evidence="3">
    <location>
        <begin position="108"/>
        <end position="132"/>
    </location>
</feature>
<feature type="transmembrane region" description="Helical" evidence="3">
    <location>
        <begin position="153"/>
        <end position="172"/>
    </location>
</feature>
<evidence type="ECO:0000313" key="4">
    <source>
        <dbReference type="EMBL" id="MCL6271428.1"/>
    </source>
</evidence>
<organism evidence="4 5">
    <name type="scientific">Parendozoicomonas callyspongiae</name>
    <dbReference type="NCBI Taxonomy" id="2942213"/>
    <lineage>
        <taxon>Bacteria</taxon>
        <taxon>Pseudomonadati</taxon>
        <taxon>Pseudomonadota</taxon>
        <taxon>Gammaproteobacteria</taxon>
        <taxon>Oceanospirillales</taxon>
        <taxon>Endozoicomonadaceae</taxon>
        <taxon>Parendozoicomonas</taxon>
    </lineage>
</organism>
<keyword evidence="3" id="KW-1133">Transmembrane helix</keyword>
<proteinExistence type="inferred from homology"/>
<dbReference type="Gene3D" id="1.20.120.1760">
    <property type="match status" value="1"/>
</dbReference>